<evidence type="ECO:0000313" key="5">
    <source>
        <dbReference type="Proteomes" id="UP000073492"/>
    </source>
</evidence>
<feature type="domain" description="AB hydrolase-1" evidence="3">
    <location>
        <begin position="49"/>
        <end position="163"/>
    </location>
</feature>
<sequence>MSDSKQSAAEQIANMDKLTHRTLITSPENLQYSYYLSPDFNNRLNKDVPTLMFLHGYPDDAYMWAGAVPTFLSLPYPFIIIELLGFGDSSKPIDAILYNYRTQSNSLSQILDLEKVPNNIVPIGHDWGSATSQRFYLYNKHRCIGLSILSLAYQIPSSKPFDLDTANAETARRFGYPQWEYWNFFTRDDAANVMRKNIERFYEINHGNFPSPNPEEKGRDIWMREMFCTPRAMDDYVTQTGAWENRIVELKPYARDPDLFARFKKRMIRDGFEGPVQYYHSLKNNTMLEDEKAILEKKDGAKIEVPMLYIGQTGDWVCRTDLMDDAKKAGLVSDLEEKVVEAGHWVLYEKPFEIAQILREWLGRRFPAVK</sequence>
<protein>
    <recommendedName>
        <fullName evidence="3">AB hydrolase-1 domain-containing protein</fullName>
    </recommendedName>
</protein>
<accession>A0A139ITU8</accession>
<dbReference type="EMBL" id="LFZO01000010">
    <property type="protein sequence ID" value="KXT18143.1"/>
    <property type="molecule type" value="Genomic_DNA"/>
</dbReference>
<name>A0A139ITU8_9PEZI</name>
<organism evidence="4 5">
    <name type="scientific">Pseudocercospora musae</name>
    <dbReference type="NCBI Taxonomy" id="113226"/>
    <lineage>
        <taxon>Eukaryota</taxon>
        <taxon>Fungi</taxon>
        <taxon>Dikarya</taxon>
        <taxon>Ascomycota</taxon>
        <taxon>Pezizomycotina</taxon>
        <taxon>Dothideomycetes</taxon>
        <taxon>Dothideomycetidae</taxon>
        <taxon>Mycosphaerellales</taxon>
        <taxon>Mycosphaerellaceae</taxon>
        <taxon>Pseudocercospora</taxon>
    </lineage>
</organism>
<proteinExistence type="inferred from homology"/>
<dbReference type="Pfam" id="PF00561">
    <property type="entry name" value="Abhydrolase_1"/>
    <property type="match status" value="1"/>
</dbReference>
<comment type="caution">
    <text evidence="4">The sequence shown here is derived from an EMBL/GenBank/DDBJ whole genome shotgun (WGS) entry which is preliminary data.</text>
</comment>
<dbReference type="Proteomes" id="UP000073492">
    <property type="component" value="Unassembled WGS sequence"/>
</dbReference>
<evidence type="ECO:0000313" key="4">
    <source>
        <dbReference type="EMBL" id="KXT18143.1"/>
    </source>
</evidence>
<keyword evidence="1" id="KW-0378">Hydrolase</keyword>
<keyword evidence="5" id="KW-1185">Reference proteome</keyword>
<evidence type="ECO:0000259" key="3">
    <source>
        <dbReference type="Pfam" id="PF00561"/>
    </source>
</evidence>
<dbReference type="InterPro" id="IPR000073">
    <property type="entry name" value="AB_hydrolase_1"/>
</dbReference>
<dbReference type="STRING" id="113226.A0A139ITU8"/>
<dbReference type="OrthoDB" id="284184at2759"/>
<evidence type="ECO:0000256" key="2">
    <source>
        <dbReference type="ARBA" id="ARBA00038334"/>
    </source>
</evidence>
<gene>
    <name evidence="4" type="ORF">AC579_7725</name>
</gene>
<dbReference type="PRINTS" id="PR00412">
    <property type="entry name" value="EPOXHYDRLASE"/>
</dbReference>
<dbReference type="InterPro" id="IPR000639">
    <property type="entry name" value="Epox_hydrolase-like"/>
</dbReference>
<dbReference type="AlphaFoldDB" id="A0A139ITU8"/>
<reference evidence="4 5" key="1">
    <citation type="submission" date="2015-07" db="EMBL/GenBank/DDBJ databases">
        <title>Comparative genomics of the Sigatoka disease complex on banana suggests a link between parallel evolutionary changes in Pseudocercospora fijiensis and Pseudocercospora eumusae and increased virulence on the banana host.</title>
        <authorList>
            <person name="Chang T.-C."/>
            <person name="Salvucci A."/>
            <person name="Crous P.W."/>
            <person name="Stergiopoulos I."/>
        </authorList>
    </citation>
    <scope>NUCLEOTIDE SEQUENCE [LARGE SCALE GENOMIC DNA]</scope>
    <source>
        <strain evidence="4 5">CBS 116634</strain>
    </source>
</reference>
<dbReference type="PANTHER" id="PTHR43329">
    <property type="entry name" value="EPOXIDE HYDROLASE"/>
    <property type="match status" value="1"/>
</dbReference>
<evidence type="ECO:0000256" key="1">
    <source>
        <dbReference type="ARBA" id="ARBA00022801"/>
    </source>
</evidence>
<dbReference type="SUPFAM" id="SSF53474">
    <property type="entry name" value="alpha/beta-Hydrolases"/>
    <property type="match status" value="1"/>
</dbReference>
<dbReference type="InterPro" id="IPR029058">
    <property type="entry name" value="AB_hydrolase_fold"/>
</dbReference>
<comment type="similarity">
    <text evidence="2">Belongs to the AB hydrolase superfamily. Epoxide hydrolase family.</text>
</comment>
<dbReference type="GO" id="GO:0016787">
    <property type="term" value="F:hydrolase activity"/>
    <property type="evidence" value="ECO:0007669"/>
    <property type="project" value="UniProtKB-KW"/>
</dbReference>
<dbReference type="Gene3D" id="3.40.50.1820">
    <property type="entry name" value="alpha/beta hydrolase"/>
    <property type="match status" value="1"/>
</dbReference>